<dbReference type="InterPro" id="IPR006311">
    <property type="entry name" value="TAT_signal"/>
</dbReference>
<name>A0AAV9IT29_CYACA</name>
<dbReference type="GO" id="GO:0010207">
    <property type="term" value="P:photosystem II assembly"/>
    <property type="evidence" value="ECO:0007669"/>
    <property type="project" value="InterPro"/>
</dbReference>
<dbReference type="GO" id="GO:0009523">
    <property type="term" value="C:photosystem II"/>
    <property type="evidence" value="ECO:0007669"/>
    <property type="project" value="InterPro"/>
</dbReference>
<keyword evidence="2" id="KW-1185">Reference proteome</keyword>
<organism evidence="1 2">
    <name type="scientific">Cyanidium caldarium</name>
    <name type="common">Red alga</name>
    <dbReference type="NCBI Taxonomy" id="2771"/>
    <lineage>
        <taxon>Eukaryota</taxon>
        <taxon>Rhodophyta</taxon>
        <taxon>Bangiophyceae</taxon>
        <taxon>Cyanidiales</taxon>
        <taxon>Cyanidiaceae</taxon>
        <taxon>Cyanidium</taxon>
    </lineage>
</organism>
<proteinExistence type="inferred from homology"/>
<dbReference type="Gene3D" id="1.20.58.810">
    <property type="entry name" value="Photosystem II Pbs27"/>
    <property type="match status" value="1"/>
</dbReference>
<dbReference type="PANTHER" id="PTHR34041">
    <property type="entry name" value="PHOTOSYSTEM II REPAIR PROTEIN PSB27-H1, CHLOROPLASTIC"/>
    <property type="match status" value="1"/>
</dbReference>
<evidence type="ECO:0008006" key="3">
    <source>
        <dbReference type="Google" id="ProtNLM"/>
    </source>
</evidence>
<evidence type="ECO:0000313" key="2">
    <source>
        <dbReference type="Proteomes" id="UP001301350"/>
    </source>
</evidence>
<dbReference type="GO" id="GO:0010206">
    <property type="term" value="P:photosystem II repair"/>
    <property type="evidence" value="ECO:0007669"/>
    <property type="project" value="InterPro"/>
</dbReference>
<sequence length="190" mass="21597">MGFCTPCPARHSLRREGHRWAARTVCGRVRHPPRPVWLASASWTRRELLQRAVALSAAAALAGWRAPVAVQATAPNQRKAMPGYELSGEYLSDAQRVMDSMRVASEMQRGTPDMKEKVDAVRKQMNDFVAMYRRNPKVATYSSFLTLYTAINTLAGHYASYGSTYPVPEKRRKRLEQQFKDVDRLLKRGR</sequence>
<gene>
    <name evidence="1" type="ORF">CDCA_CDCA04G1280</name>
</gene>
<dbReference type="Proteomes" id="UP001301350">
    <property type="component" value="Unassembled WGS sequence"/>
</dbReference>
<dbReference type="PANTHER" id="PTHR34041:SF1">
    <property type="entry name" value="PHOTOSYSTEM II REPAIR PROTEIN PSB27-H1, CHLOROPLASTIC"/>
    <property type="match status" value="1"/>
</dbReference>
<dbReference type="Pfam" id="PF13326">
    <property type="entry name" value="PSII_Pbs27"/>
    <property type="match status" value="1"/>
</dbReference>
<dbReference type="PROSITE" id="PS51318">
    <property type="entry name" value="TAT"/>
    <property type="match status" value="1"/>
</dbReference>
<dbReference type="EMBL" id="JANCYW010000004">
    <property type="protein sequence ID" value="KAK4535255.1"/>
    <property type="molecule type" value="Genomic_DNA"/>
</dbReference>
<dbReference type="InterPro" id="IPR025585">
    <property type="entry name" value="PSII_Psb27"/>
</dbReference>
<dbReference type="InterPro" id="IPR038450">
    <property type="entry name" value="PSII_Psb27_sf"/>
</dbReference>
<protein>
    <recommendedName>
        <fullName evidence="3">Photosystem II 11 kDa protein</fullName>
    </recommendedName>
</protein>
<accession>A0AAV9IT29</accession>
<dbReference type="AlphaFoldDB" id="A0AAV9IT29"/>
<comment type="caution">
    <text evidence="1">The sequence shown here is derived from an EMBL/GenBank/DDBJ whole genome shotgun (WGS) entry which is preliminary data.</text>
</comment>
<dbReference type="HAMAP" id="MF_01481">
    <property type="entry name" value="PSII_Psb27"/>
    <property type="match status" value="1"/>
</dbReference>
<evidence type="ECO:0000313" key="1">
    <source>
        <dbReference type="EMBL" id="KAK4535255.1"/>
    </source>
</evidence>
<reference evidence="1 2" key="1">
    <citation type="submission" date="2022-07" db="EMBL/GenBank/DDBJ databases">
        <title>Genome-wide signatures of adaptation to extreme environments.</title>
        <authorList>
            <person name="Cho C.H."/>
            <person name="Yoon H.S."/>
        </authorList>
    </citation>
    <scope>NUCLEOTIDE SEQUENCE [LARGE SCALE GENOMIC DNA]</scope>
    <source>
        <strain evidence="1 2">DBV 063 E5</strain>
    </source>
</reference>